<evidence type="ECO:0000256" key="3">
    <source>
        <dbReference type="SAM" id="MobiDB-lite"/>
    </source>
</evidence>
<dbReference type="PROSITE" id="PS50022">
    <property type="entry name" value="FA58C_3"/>
    <property type="match status" value="1"/>
</dbReference>
<feature type="region of interest" description="Disordered" evidence="3">
    <location>
        <begin position="706"/>
        <end position="762"/>
    </location>
</feature>
<dbReference type="InterPro" id="IPR008979">
    <property type="entry name" value="Galactose-bd-like_sf"/>
</dbReference>
<feature type="compositionally biased region" description="Low complexity" evidence="3">
    <location>
        <begin position="735"/>
        <end position="762"/>
    </location>
</feature>
<dbReference type="InterPro" id="IPR052607">
    <property type="entry name" value="CEP104-like"/>
</dbReference>
<dbReference type="InterPro" id="IPR000421">
    <property type="entry name" value="FA58C"/>
</dbReference>
<comment type="caution">
    <text evidence="5">The sequence shown here is derived from an EMBL/GenBank/DDBJ whole genome shotgun (WGS) entry which is preliminary data.</text>
</comment>
<keyword evidence="2" id="KW-0175">Coiled coil</keyword>
<feature type="compositionally biased region" description="Basic and acidic residues" evidence="3">
    <location>
        <begin position="308"/>
        <end position="318"/>
    </location>
</feature>
<evidence type="ECO:0000259" key="4">
    <source>
        <dbReference type="PROSITE" id="PS50022"/>
    </source>
</evidence>
<dbReference type="Pfam" id="PF21040">
    <property type="entry name" value="CEP104-like_TOG"/>
    <property type="match status" value="1"/>
</dbReference>
<dbReference type="InterPro" id="IPR011990">
    <property type="entry name" value="TPR-like_helical_dom_sf"/>
</dbReference>
<dbReference type="EMBL" id="CAUYUE010000004">
    <property type="protein sequence ID" value="CAK0764072.1"/>
    <property type="molecule type" value="Genomic_DNA"/>
</dbReference>
<dbReference type="PANTHER" id="PTHR13371">
    <property type="entry name" value="GLYCINE-, GLUTAMATE-, THIENYLCYCLOHEXYLPIPERIDINE-BINDING PROTEIN"/>
    <property type="match status" value="1"/>
</dbReference>
<dbReference type="SUPFAM" id="SSF48452">
    <property type="entry name" value="TPR-like"/>
    <property type="match status" value="1"/>
</dbReference>
<dbReference type="Pfam" id="PF21038">
    <property type="entry name" value="CEP104_N"/>
    <property type="match status" value="1"/>
</dbReference>
<feature type="coiled-coil region" evidence="2">
    <location>
        <begin position="255"/>
        <end position="292"/>
    </location>
</feature>
<dbReference type="InterPro" id="IPR016024">
    <property type="entry name" value="ARM-type_fold"/>
</dbReference>
<feature type="domain" description="F5/8 type C" evidence="4">
    <location>
        <begin position="1"/>
        <end position="145"/>
    </location>
</feature>
<dbReference type="SMART" id="SM00028">
    <property type="entry name" value="TPR"/>
    <property type="match status" value="2"/>
</dbReference>
<feature type="region of interest" description="Disordered" evidence="3">
    <location>
        <begin position="152"/>
        <end position="171"/>
    </location>
</feature>
<feature type="region of interest" description="Disordered" evidence="3">
    <location>
        <begin position="308"/>
        <end position="433"/>
    </location>
</feature>
<keyword evidence="1" id="KW-0802">TPR repeat</keyword>
<dbReference type="Gene3D" id="1.25.10.10">
    <property type="entry name" value="Leucine-rich Repeat Variant"/>
    <property type="match status" value="1"/>
</dbReference>
<dbReference type="InterPro" id="IPR019734">
    <property type="entry name" value="TPR_rpt"/>
</dbReference>
<dbReference type="Pfam" id="PF13374">
    <property type="entry name" value="TPR_10"/>
    <property type="match status" value="2"/>
</dbReference>
<name>A0AAV1HZ71_9CHLO</name>
<dbReference type="Proteomes" id="UP001314263">
    <property type="component" value="Unassembled WGS sequence"/>
</dbReference>
<keyword evidence="6" id="KW-1185">Reference proteome</keyword>
<dbReference type="Gene3D" id="2.60.120.260">
    <property type="entry name" value="Galactose-binding domain-like"/>
    <property type="match status" value="1"/>
</dbReference>
<dbReference type="SUPFAM" id="SSF48371">
    <property type="entry name" value="ARM repeat"/>
    <property type="match status" value="1"/>
</dbReference>
<feature type="compositionally biased region" description="Basic and acidic residues" evidence="3">
    <location>
        <begin position="383"/>
        <end position="392"/>
    </location>
</feature>
<dbReference type="InterPro" id="IPR034085">
    <property type="entry name" value="TOG"/>
</dbReference>
<protein>
    <recommendedName>
        <fullName evidence="4">F5/8 type C domain-containing protein</fullName>
    </recommendedName>
</protein>
<organism evidence="5 6">
    <name type="scientific">Coccomyxa viridis</name>
    <dbReference type="NCBI Taxonomy" id="1274662"/>
    <lineage>
        <taxon>Eukaryota</taxon>
        <taxon>Viridiplantae</taxon>
        <taxon>Chlorophyta</taxon>
        <taxon>core chlorophytes</taxon>
        <taxon>Trebouxiophyceae</taxon>
        <taxon>Trebouxiophyceae incertae sedis</taxon>
        <taxon>Coccomyxaceae</taxon>
        <taxon>Coccomyxa</taxon>
    </lineage>
</organism>
<proteinExistence type="predicted"/>
<dbReference type="InterPro" id="IPR048739">
    <property type="entry name" value="CEP104_N"/>
</dbReference>
<dbReference type="SUPFAM" id="SSF49785">
    <property type="entry name" value="Galactose-binding domain-like"/>
    <property type="match status" value="1"/>
</dbReference>
<dbReference type="InterPro" id="IPR011989">
    <property type="entry name" value="ARM-like"/>
</dbReference>
<feature type="repeat" description="TPR" evidence="1">
    <location>
        <begin position="831"/>
        <end position="864"/>
    </location>
</feature>
<dbReference type="AlphaFoldDB" id="A0AAV1HZ71"/>
<feature type="region of interest" description="Disordered" evidence="3">
    <location>
        <begin position="179"/>
        <end position="236"/>
    </location>
</feature>
<gene>
    <name evidence="5" type="ORF">CVIRNUC_003121</name>
</gene>
<accession>A0AAV1HZ71</accession>
<dbReference type="SMART" id="SM01349">
    <property type="entry name" value="TOG"/>
    <property type="match status" value="1"/>
</dbReference>
<sequence>MVPSPRKLAYTIVSCSGEDPAHPASALLSDDRQTSGWHTPRYGSWPQELMLRIENTADVHQIQILSHEFKIASKVELHVGLQSGEGISWKRLGSFAFDSNDRSKLQARELKSVTVSVQALFIRIVLARCHLNSQNIYKQAAILGVSINGSLKGEKPAPESEPPSTATTSESDIAAEPCTVQNGHHANGGPAAVKGEQLDNIPPPKHAAGATDAKGRHSRERLDVRDPARQSGEGMDAKTAAMLRELEAQKAAAVREEEYDEAKRLKQAIDGLRQLAKQLTELESRKRAAVEEEDYDVAKQLKQDIDRLRLSADVEPRSSRTSPPLPGRGREPFAHSAGPHALDTATASGTDGPRRSTADSPVMPQRSPSHHTEVDASPAGRRSTAEGRESGSGRRVSSTPSQAYDERPAIARGGGALSSPAAQATAPAPARRSSACSNLDDVLSVSAAADAGRPPTGWPGDLAAPEALSAGDAKDASDLARALDEYVVRCLFSKNWQLREAALQYIERQLSGDGLAEEAKRSLARCLGHTFRMSLSDKVPGVYLASVSLLKMLAGSRILTARECSAAVADTAPLLIEKAGENNVRVQAAAVEALLHLAGNKDAALSSQAALFVRPENQTQWKRILGRLSLLEVLIPVFGVGKGDGFSLDQLMHFVGKAFGNSNADVRAAATRVTTLVHAKVGNAVRKHLPPGLNPKLLEQLEASFGTPPARAASPPVPAVAKRAQEGSTPKRPATRSTPAASTPAGKKSAKPGPAKAAPTQGSKANIAAAAAPVTVQASAHVNSKYTAAPAIPVEPPYPAESLSMGEEEAFHLMELRQREALYGPNHPNLADSLSNLAILYNQSGAYNKAQPLYERALRIYETVHGPDHPDVAHTLTDLAVLHLEQGHEQEGRPLLERALVIQEATLGADHPDVQAIRDVLEGED</sequence>
<reference evidence="5 6" key="1">
    <citation type="submission" date="2023-10" db="EMBL/GenBank/DDBJ databases">
        <authorList>
            <person name="Maclean D."/>
            <person name="Macfadyen A."/>
        </authorList>
    </citation>
    <scope>NUCLEOTIDE SEQUENCE [LARGE SCALE GENOMIC DNA]</scope>
</reference>
<dbReference type="PROSITE" id="PS50005">
    <property type="entry name" value="TPR"/>
    <property type="match status" value="1"/>
</dbReference>
<dbReference type="Gene3D" id="1.25.40.10">
    <property type="entry name" value="Tetratricopeptide repeat domain"/>
    <property type="match status" value="1"/>
</dbReference>
<dbReference type="PANTHER" id="PTHR13371:SF0">
    <property type="entry name" value="CENTROSOMAL PROTEIN OF 104 KDA"/>
    <property type="match status" value="1"/>
</dbReference>
<feature type="compositionally biased region" description="Low complexity" evidence="3">
    <location>
        <begin position="162"/>
        <end position="171"/>
    </location>
</feature>
<feature type="compositionally biased region" description="Low complexity" evidence="3">
    <location>
        <begin position="708"/>
        <end position="722"/>
    </location>
</feature>
<evidence type="ECO:0000313" key="5">
    <source>
        <dbReference type="EMBL" id="CAK0764072.1"/>
    </source>
</evidence>
<evidence type="ECO:0000256" key="2">
    <source>
        <dbReference type="SAM" id="Coils"/>
    </source>
</evidence>
<dbReference type="GO" id="GO:0005929">
    <property type="term" value="C:cilium"/>
    <property type="evidence" value="ECO:0007669"/>
    <property type="project" value="TreeGrafter"/>
</dbReference>
<evidence type="ECO:0000256" key="1">
    <source>
        <dbReference type="PROSITE-ProRule" id="PRU00339"/>
    </source>
</evidence>
<feature type="compositionally biased region" description="Low complexity" evidence="3">
    <location>
        <begin position="417"/>
        <end position="433"/>
    </location>
</feature>
<evidence type="ECO:0000313" key="6">
    <source>
        <dbReference type="Proteomes" id="UP001314263"/>
    </source>
</evidence>